<evidence type="ECO:0000313" key="4">
    <source>
        <dbReference type="Proteomes" id="UP000199350"/>
    </source>
</evidence>
<dbReference type="PROSITE" id="PS51343">
    <property type="entry name" value="PII_GLNB_DOM"/>
    <property type="match status" value="1"/>
</dbReference>
<dbReference type="Gene3D" id="3.30.70.120">
    <property type="match status" value="1"/>
</dbReference>
<dbReference type="PROSITE" id="PS00638">
    <property type="entry name" value="PII_GLNB_CTER"/>
    <property type="match status" value="1"/>
</dbReference>
<gene>
    <name evidence="3" type="ORF">SAMN04488535_0841</name>
</gene>
<dbReference type="EMBL" id="LT629700">
    <property type="protein sequence ID" value="SDL80630.1"/>
    <property type="molecule type" value="Genomic_DNA"/>
</dbReference>
<name>A0A1G9N289_9CORY</name>
<dbReference type="AlphaFoldDB" id="A0A1G9N289"/>
<dbReference type="PANTHER" id="PTHR30115:SF11">
    <property type="entry name" value="NITROGEN REGULATORY PROTEIN P-II HOMOLOG"/>
    <property type="match status" value="1"/>
</dbReference>
<dbReference type="Pfam" id="PF00543">
    <property type="entry name" value="P-II"/>
    <property type="match status" value="1"/>
</dbReference>
<dbReference type="OrthoDB" id="9802729at2"/>
<protein>
    <submittedName>
        <fullName evidence="3">Nitrogen regulatory protein P-II family</fullName>
    </submittedName>
</protein>
<dbReference type="PANTHER" id="PTHR30115">
    <property type="entry name" value="NITROGEN REGULATORY PROTEIN P-II"/>
    <property type="match status" value="1"/>
</dbReference>
<evidence type="ECO:0000256" key="1">
    <source>
        <dbReference type="PIRSR" id="PIRSR602187-50"/>
    </source>
</evidence>
<feature type="modified residue" description="O-UMP-tyrosine" evidence="1">
    <location>
        <position position="51"/>
    </location>
</feature>
<dbReference type="GO" id="GO:0005524">
    <property type="term" value="F:ATP binding"/>
    <property type="evidence" value="ECO:0007669"/>
    <property type="project" value="TreeGrafter"/>
</dbReference>
<sequence length="114" mass="12001">MKLITAVVKPFTVTDIMEALEGIGVGGITVTEAQGRGRQGGNVEYYRGAKYSSPFVAKAKIEVLVTDEQVDAAVDTIARSAYTGEVGDGKVWVTGVDHVVRVRTGEADDSAILG</sequence>
<dbReference type="SUPFAM" id="SSF54913">
    <property type="entry name" value="GlnB-like"/>
    <property type="match status" value="1"/>
</dbReference>
<proteinExistence type="inferred from homology"/>
<evidence type="ECO:0000313" key="3">
    <source>
        <dbReference type="EMBL" id="SDL80630.1"/>
    </source>
</evidence>
<dbReference type="InterPro" id="IPR011322">
    <property type="entry name" value="N-reg_PII-like_a/b"/>
</dbReference>
<dbReference type="SMART" id="SM00938">
    <property type="entry name" value="P-II"/>
    <property type="match status" value="1"/>
</dbReference>
<accession>A0A1G9N289</accession>
<keyword evidence="4" id="KW-1185">Reference proteome</keyword>
<keyword evidence="1" id="KW-0597">Phosphoprotein</keyword>
<reference evidence="4" key="1">
    <citation type="submission" date="2016-10" db="EMBL/GenBank/DDBJ databases">
        <authorList>
            <person name="Varghese N."/>
            <person name="Submissions S."/>
        </authorList>
    </citation>
    <scope>NUCLEOTIDE SEQUENCE [LARGE SCALE GENOMIC DNA]</scope>
    <source>
        <strain evidence="4">DSM 20632</strain>
    </source>
</reference>
<dbReference type="GO" id="GO:0030234">
    <property type="term" value="F:enzyme regulator activity"/>
    <property type="evidence" value="ECO:0007669"/>
    <property type="project" value="InterPro"/>
</dbReference>
<dbReference type="GO" id="GO:0005829">
    <property type="term" value="C:cytosol"/>
    <property type="evidence" value="ECO:0007669"/>
    <property type="project" value="TreeGrafter"/>
</dbReference>
<dbReference type="InterPro" id="IPR002187">
    <property type="entry name" value="N-reg_PII"/>
</dbReference>
<dbReference type="RefSeq" id="WP_092149174.1">
    <property type="nucleotide sequence ID" value="NZ_LT629700.1"/>
</dbReference>
<dbReference type="PRINTS" id="PR00340">
    <property type="entry name" value="PIIGLNB"/>
</dbReference>
<evidence type="ECO:0000256" key="2">
    <source>
        <dbReference type="RuleBase" id="RU003936"/>
    </source>
</evidence>
<dbReference type="InterPro" id="IPR017918">
    <property type="entry name" value="N-reg_PII_CS"/>
</dbReference>
<comment type="similarity">
    <text evidence="2">Belongs to the P(II) protein family.</text>
</comment>
<dbReference type="Proteomes" id="UP000199350">
    <property type="component" value="Chromosome I"/>
</dbReference>
<organism evidence="3 4">
    <name type="scientific">Corynebacterium mycetoides</name>
    <dbReference type="NCBI Taxonomy" id="38302"/>
    <lineage>
        <taxon>Bacteria</taxon>
        <taxon>Bacillati</taxon>
        <taxon>Actinomycetota</taxon>
        <taxon>Actinomycetes</taxon>
        <taxon>Mycobacteriales</taxon>
        <taxon>Corynebacteriaceae</taxon>
        <taxon>Corynebacterium</taxon>
    </lineage>
</organism>
<dbReference type="STRING" id="38302.SAMN04488535_0841"/>
<dbReference type="GO" id="GO:0006808">
    <property type="term" value="P:regulation of nitrogen utilization"/>
    <property type="evidence" value="ECO:0007669"/>
    <property type="project" value="InterPro"/>
</dbReference>
<dbReference type="InterPro" id="IPR015867">
    <property type="entry name" value="N-reg_PII/ATP_PRibTrfase_C"/>
</dbReference>